<keyword evidence="5" id="KW-0444">Lipid biosynthesis</keyword>
<dbReference type="UniPathway" id="UPA00094"/>
<keyword evidence="15" id="KW-1185">Reference proteome</keyword>
<dbReference type="GO" id="GO:0030497">
    <property type="term" value="P:fatty acid elongation"/>
    <property type="evidence" value="ECO:0007669"/>
    <property type="project" value="TreeGrafter"/>
</dbReference>
<dbReference type="OMA" id="PMFPQMY"/>
<reference evidence="15" key="1">
    <citation type="journal article" date="2011" name="Genome Res.">
        <title>Phylogeny-wide analysis of social amoeba genomes highlights ancient origins for complex intercellular communication.</title>
        <authorList>
            <person name="Heidel A.J."/>
            <person name="Lawal H.M."/>
            <person name="Felder M."/>
            <person name="Schilde C."/>
            <person name="Helps N.R."/>
            <person name="Tunggal B."/>
            <person name="Rivero F."/>
            <person name="John U."/>
            <person name="Schleicher M."/>
            <person name="Eichinger L."/>
            <person name="Platzer M."/>
            <person name="Noegel A.A."/>
            <person name="Schaap P."/>
            <person name="Gloeckner G."/>
        </authorList>
    </citation>
    <scope>NUCLEOTIDE SEQUENCE [LARGE SCALE GENOMIC DNA]</scope>
    <source>
        <strain evidence="15">SH3</strain>
    </source>
</reference>
<keyword evidence="10 13" id="KW-0472">Membrane</keyword>
<evidence type="ECO:0000256" key="2">
    <source>
        <dbReference type="ARBA" id="ARBA00005194"/>
    </source>
</evidence>
<dbReference type="InterPro" id="IPR007482">
    <property type="entry name" value="Tyr_Pase-like_PTPLA"/>
</dbReference>
<dbReference type="PANTHER" id="PTHR11035">
    <property type="entry name" value="VERY-LONG-CHAIN (3R)-3-HYDROXYACYL-COA DEHYDRATASE"/>
    <property type="match status" value="1"/>
</dbReference>
<keyword evidence="7" id="KW-0276">Fatty acid metabolism</keyword>
<comment type="similarity">
    <text evidence="3">Belongs to the very long-chain fatty acids dehydratase HACD family.</text>
</comment>
<dbReference type="EMBL" id="GL883013">
    <property type="protein sequence ID" value="EGG19943.1"/>
    <property type="molecule type" value="Genomic_DNA"/>
</dbReference>
<gene>
    <name evidence="14" type="ORF">DFA_07051</name>
</gene>
<feature type="transmembrane region" description="Helical" evidence="13">
    <location>
        <begin position="186"/>
        <end position="207"/>
    </location>
</feature>
<dbReference type="EC" id="4.2.1.134" evidence="4"/>
<evidence type="ECO:0000256" key="12">
    <source>
        <dbReference type="ARBA" id="ARBA00023239"/>
    </source>
</evidence>
<dbReference type="AlphaFoldDB" id="F4PVC9"/>
<feature type="transmembrane region" description="Helical" evidence="13">
    <location>
        <begin position="41"/>
        <end position="68"/>
    </location>
</feature>
<dbReference type="OrthoDB" id="46988at2759"/>
<feature type="transmembrane region" description="Helical" evidence="13">
    <location>
        <begin position="144"/>
        <end position="166"/>
    </location>
</feature>
<evidence type="ECO:0000256" key="9">
    <source>
        <dbReference type="ARBA" id="ARBA00023098"/>
    </source>
</evidence>
<organism evidence="14 15">
    <name type="scientific">Cavenderia fasciculata</name>
    <name type="common">Slime mold</name>
    <name type="synonym">Dictyostelium fasciculatum</name>
    <dbReference type="NCBI Taxonomy" id="261658"/>
    <lineage>
        <taxon>Eukaryota</taxon>
        <taxon>Amoebozoa</taxon>
        <taxon>Evosea</taxon>
        <taxon>Eumycetozoa</taxon>
        <taxon>Dictyostelia</taxon>
        <taxon>Acytosteliales</taxon>
        <taxon>Cavenderiaceae</taxon>
        <taxon>Cavenderia</taxon>
    </lineage>
</organism>
<protein>
    <recommendedName>
        <fullName evidence="4">very-long-chain (3R)-3-hydroxyacyl-CoA dehydratase</fullName>
        <ecNumber evidence="4">4.2.1.134</ecNumber>
    </recommendedName>
</protein>
<dbReference type="GO" id="GO:0102158">
    <property type="term" value="F:very-long-chain (3R)-3-hydroxyacyl-CoA dehydratase activity"/>
    <property type="evidence" value="ECO:0007669"/>
    <property type="project" value="UniProtKB-EC"/>
</dbReference>
<evidence type="ECO:0000256" key="5">
    <source>
        <dbReference type="ARBA" id="ARBA00022516"/>
    </source>
</evidence>
<keyword evidence="6 13" id="KW-0812">Transmembrane</keyword>
<keyword evidence="8 13" id="KW-1133">Transmembrane helix</keyword>
<dbReference type="KEGG" id="dfa:DFA_07051"/>
<evidence type="ECO:0000256" key="13">
    <source>
        <dbReference type="SAM" id="Phobius"/>
    </source>
</evidence>
<dbReference type="GO" id="GO:0042761">
    <property type="term" value="P:very long-chain fatty acid biosynthetic process"/>
    <property type="evidence" value="ECO:0007669"/>
    <property type="project" value="TreeGrafter"/>
</dbReference>
<evidence type="ECO:0000313" key="15">
    <source>
        <dbReference type="Proteomes" id="UP000007797"/>
    </source>
</evidence>
<dbReference type="RefSeq" id="XP_004366926.1">
    <property type="nucleotide sequence ID" value="XM_004366869.1"/>
</dbReference>
<evidence type="ECO:0000256" key="11">
    <source>
        <dbReference type="ARBA" id="ARBA00023160"/>
    </source>
</evidence>
<name>F4PVC9_CACFS</name>
<evidence type="ECO:0000256" key="6">
    <source>
        <dbReference type="ARBA" id="ARBA00022692"/>
    </source>
</evidence>
<sequence>MTNLSNKDKYLVVYNSFQALGWYYLIISMIMRFLFQGTSSIFTTFMSLGSIVCTLQVVAFLEILHVYFGLVKSGSIMPTIFQVFGRNHVLLWALCYVYPAQEHWSVFLMCATWGVSELIRYPYYIASTLNECPKFLEWLRYNAFIVLYPLGFAAENILWYQMLPIILARKIHFLIMPNSYNFSFNYYYFALVWIISTLLLFPQQYLYMFSLRKKKMSNTVPKKKTQ</sequence>
<evidence type="ECO:0000256" key="4">
    <source>
        <dbReference type="ARBA" id="ARBA00013122"/>
    </source>
</evidence>
<evidence type="ECO:0000313" key="14">
    <source>
        <dbReference type="EMBL" id="EGG19943.1"/>
    </source>
</evidence>
<dbReference type="STRING" id="1054147.F4PVC9"/>
<evidence type="ECO:0000256" key="3">
    <source>
        <dbReference type="ARBA" id="ARBA00007811"/>
    </source>
</evidence>
<dbReference type="Proteomes" id="UP000007797">
    <property type="component" value="Unassembled WGS sequence"/>
</dbReference>
<accession>F4PVC9</accession>
<evidence type="ECO:0000256" key="7">
    <source>
        <dbReference type="ARBA" id="ARBA00022832"/>
    </source>
</evidence>
<keyword evidence="12" id="KW-0456">Lyase</keyword>
<evidence type="ECO:0000256" key="8">
    <source>
        <dbReference type="ARBA" id="ARBA00022989"/>
    </source>
</evidence>
<comment type="pathway">
    <text evidence="2">Lipid metabolism; fatty acid biosynthesis.</text>
</comment>
<dbReference type="GeneID" id="14872130"/>
<dbReference type="GO" id="GO:0030148">
    <property type="term" value="P:sphingolipid biosynthetic process"/>
    <property type="evidence" value="ECO:0007669"/>
    <property type="project" value="TreeGrafter"/>
</dbReference>
<proteinExistence type="inferred from homology"/>
<keyword evidence="9" id="KW-0443">Lipid metabolism</keyword>
<evidence type="ECO:0000256" key="10">
    <source>
        <dbReference type="ARBA" id="ARBA00023136"/>
    </source>
</evidence>
<dbReference type="Pfam" id="PF04387">
    <property type="entry name" value="PTPLA"/>
    <property type="match status" value="1"/>
</dbReference>
<dbReference type="GO" id="GO:0005789">
    <property type="term" value="C:endoplasmic reticulum membrane"/>
    <property type="evidence" value="ECO:0007669"/>
    <property type="project" value="TreeGrafter"/>
</dbReference>
<keyword evidence="11" id="KW-0275">Fatty acid biosynthesis</keyword>
<feature type="transmembrane region" description="Helical" evidence="13">
    <location>
        <begin position="12"/>
        <end position="35"/>
    </location>
</feature>
<comment type="subcellular location">
    <subcellularLocation>
        <location evidence="1">Membrane</location>
        <topology evidence="1">Multi-pass membrane protein</topology>
    </subcellularLocation>
</comment>
<dbReference type="PANTHER" id="PTHR11035:SF35">
    <property type="entry name" value="VERY-LONG-CHAIN (3R)-3-HYDROXYACYL-COA DEHYDRATASE"/>
    <property type="match status" value="1"/>
</dbReference>
<evidence type="ECO:0000256" key="1">
    <source>
        <dbReference type="ARBA" id="ARBA00004141"/>
    </source>
</evidence>